<dbReference type="PANTHER" id="PTHR12658:SF0">
    <property type="entry name" value="TUBULIN-SPECIFIC CHAPERONE D"/>
    <property type="match status" value="1"/>
</dbReference>
<dbReference type="GO" id="GO:0000226">
    <property type="term" value="P:microtubule cytoskeleton organization"/>
    <property type="evidence" value="ECO:0007669"/>
    <property type="project" value="TreeGrafter"/>
</dbReference>
<dbReference type="InterPro" id="IPR058033">
    <property type="entry name" value="ARM_TBCD_2nd"/>
</dbReference>
<keyword evidence="3" id="KW-1185">Reference proteome</keyword>
<dbReference type="RefSeq" id="XP_003956641.1">
    <property type="nucleotide sequence ID" value="XM_003956592.1"/>
</dbReference>
<dbReference type="STRING" id="1071382.H2AT06"/>
<dbReference type="GO" id="GO:0048487">
    <property type="term" value="F:beta-tubulin binding"/>
    <property type="evidence" value="ECO:0007669"/>
    <property type="project" value="InterPro"/>
</dbReference>
<dbReference type="InterPro" id="IPR033162">
    <property type="entry name" value="TBCD"/>
</dbReference>
<dbReference type="GeneID" id="13885424"/>
<dbReference type="PANTHER" id="PTHR12658">
    <property type="entry name" value="BETA-TUBULIN COFACTOR D"/>
    <property type="match status" value="1"/>
</dbReference>
<reference evidence="2 3" key="1">
    <citation type="journal article" date="2011" name="Proc. Natl. Acad. Sci. U.S.A.">
        <title>Evolutionary erosion of yeast sex chromosomes by mating-type switching accidents.</title>
        <authorList>
            <person name="Gordon J.L."/>
            <person name="Armisen D."/>
            <person name="Proux-Wera E."/>
            <person name="Oheigeartaigh S.S."/>
            <person name="Byrne K.P."/>
            <person name="Wolfe K.H."/>
        </authorList>
    </citation>
    <scope>NUCLEOTIDE SEQUENCE [LARGE SCALE GENOMIC DNA]</scope>
    <source>
        <strain evidence="3">ATCC 22294 / BCRC 22015 / CBS 2517 / CECT 1963 / NBRC 1671 / NRRL Y-8276</strain>
    </source>
</reference>
<dbReference type="GO" id="GO:0007021">
    <property type="term" value="P:tubulin complex assembly"/>
    <property type="evidence" value="ECO:0007669"/>
    <property type="project" value="InterPro"/>
</dbReference>
<feature type="domain" description="Tubulin-folding cofactor D ARM repeats" evidence="1">
    <location>
        <begin position="260"/>
        <end position="447"/>
    </location>
</feature>
<evidence type="ECO:0000259" key="1">
    <source>
        <dbReference type="Pfam" id="PF25767"/>
    </source>
</evidence>
<dbReference type="FunCoup" id="H2AT06">
    <property type="interactions" value="225"/>
</dbReference>
<proteinExistence type="predicted"/>
<evidence type="ECO:0000313" key="2">
    <source>
        <dbReference type="EMBL" id="CCF57506.1"/>
    </source>
</evidence>
<name>H2AT06_KAZAF</name>
<accession>H2AT06</accession>
<sequence>MQAASIESLLQSIKNGLKNVTNCDANEVIKSINSFQSDPSILDKHLSLFINLITKDFFVLNNDDTYRINVNHSKLCEIFYNFSKVCTWKKIVKFLPADVYLLPHILSELDKLSYKWQFKFFLLSWEYIIITSPFKLQNDIEIYQKAKKFKANQVLDPIVCMIHSELLFKNRTMYQDNARTCDLKTLNFLLKKIINCTNNNGSVASSCTIDILLDDIELLEYYTNYCLEFDHANNESIGIIICKTLPKLFKLQILTGNEGVIENILSWYFTNMNTHFTKFRFSLAHSFKKIIDLIHANDNDGLLLDLVEGDIIDKTLSLLDDKANLDMIDIHDLHSNLLIMAELSNFIIVHFPNLILKIIKVLSTTFFFQQKHLNKSIKGSQIKDASNFISWSLVKAKCFHEQLTASTELVVSNLFQNLLINSLFDAEILIRKSSYAALQELLGRHGSLILSNEQVVKIMELPINDLKHSYSNNLIALYKILNPNNGTSNNIHNTFFNYISDWFINYNIMGNVDIGTVMLAVSSLKILMLYLKANHNPYYIVLSNNIATLLKRQDSKGNVDAITSTRLLYLITEMNSDEHLLNFNREFLLKIFSSVINSHFTFSRDSVNSFKCLAILKYWTFNLKVKYPHFTLSKPEFDFLYTRILLVANVDSSSFDEFSTLMNEFIYLLSRSDTTIFGNQEAFDFFWLNYDKYAKLNHTIICSSLPYLPYDEFKIKFAKFVSHLNCQAKASLIANITRNENDILSNLLNDTSTGFNIIDYIVDFLDDHTVTDQGDVGRLVRFQACKLISLHFNRFEKHHDVLLSSLFNLAAQPSTGIRTVSLSTIQTYLGSSSDEEKEHELKLLQLFQIFTSNNGDIDRLSFWQSYAMNAGAQYSTNDQLGKSIDSFITWYETDLKSSDSRNAIFKELILSIPTASRIMSYKSDQEKISKLIKTVTCCLNFIERLISSRTKLGDERFNWNGVLIKLNNLMILKFGSNQVFKMRIVEFLPFLGIAYDIAVDGATENHNNDFQFINQIIEKILNVAKKTNIMTLQRACIRGLFQLYLEFDALEPFKLLEKILNENDSINNHTNTDFYIQV</sequence>
<dbReference type="AlphaFoldDB" id="H2AT06"/>
<gene>
    <name evidence="2" type="primary">KAFR0C05150</name>
    <name evidence="2" type="ORF">KAFR_0C05150</name>
</gene>
<dbReference type="HOGENOM" id="CLU_288698_0_0_1"/>
<dbReference type="OrthoDB" id="10253476at2759"/>
<dbReference type="GO" id="GO:0005096">
    <property type="term" value="F:GTPase activator activity"/>
    <property type="evidence" value="ECO:0007669"/>
    <property type="project" value="InterPro"/>
</dbReference>
<dbReference type="eggNOG" id="KOG1943">
    <property type="taxonomic scope" value="Eukaryota"/>
</dbReference>
<dbReference type="EMBL" id="HE650823">
    <property type="protein sequence ID" value="CCF57506.1"/>
    <property type="molecule type" value="Genomic_DNA"/>
</dbReference>
<dbReference type="Pfam" id="PF25767">
    <property type="entry name" value="ARM_TBCD_2nd"/>
    <property type="match status" value="1"/>
</dbReference>
<dbReference type="GO" id="GO:0007023">
    <property type="term" value="P:post-chaperonin tubulin folding pathway"/>
    <property type="evidence" value="ECO:0007669"/>
    <property type="project" value="InterPro"/>
</dbReference>
<dbReference type="InParanoid" id="H2AT06"/>
<dbReference type="KEGG" id="kaf:KAFR_0C05150"/>
<organism evidence="2 3">
    <name type="scientific">Kazachstania africana (strain ATCC 22294 / BCRC 22015 / CBS 2517 / CECT 1963 / NBRC 1671 / NRRL Y-8276)</name>
    <name type="common">Yeast</name>
    <name type="synonym">Kluyveromyces africanus</name>
    <dbReference type="NCBI Taxonomy" id="1071382"/>
    <lineage>
        <taxon>Eukaryota</taxon>
        <taxon>Fungi</taxon>
        <taxon>Dikarya</taxon>
        <taxon>Ascomycota</taxon>
        <taxon>Saccharomycotina</taxon>
        <taxon>Saccharomycetes</taxon>
        <taxon>Saccharomycetales</taxon>
        <taxon>Saccharomycetaceae</taxon>
        <taxon>Kazachstania</taxon>
    </lineage>
</organism>
<dbReference type="Pfam" id="PF23579">
    <property type="entry name" value="ARM_TBCD"/>
    <property type="match status" value="1"/>
</dbReference>
<protein>
    <recommendedName>
        <fullName evidence="1">Tubulin-folding cofactor D ARM repeats domain-containing protein</fullName>
    </recommendedName>
</protein>
<evidence type="ECO:0000313" key="3">
    <source>
        <dbReference type="Proteomes" id="UP000005220"/>
    </source>
</evidence>
<dbReference type="Proteomes" id="UP000005220">
    <property type="component" value="Chromosome 3"/>
</dbReference>